<evidence type="ECO:0000256" key="1">
    <source>
        <dbReference type="ARBA" id="ARBA00005044"/>
    </source>
</evidence>
<dbReference type="Proteomes" id="UP000265489">
    <property type="component" value="Unassembled WGS sequence"/>
</dbReference>
<comment type="subunit">
    <text evidence="11">Homotetramer.</text>
</comment>
<comment type="caution">
    <text evidence="13">The sequence shown here is derived from an EMBL/GenBank/DDBJ whole genome shotgun (WGS) entry which is preliminary data.</text>
</comment>
<evidence type="ECO:0000256" key="5">
    <source>
        <dbReference type="ARBA" id="ARBA00022630"/>
    </source>
</evidence>
<dbReference type="SUPFAM" id="SSF103263">
    <property type="entry name" value="Chorismate synthase, AroC"/>
    <property type="match status" value="1"/>
</dbReference>
<dbReference type="UniPathway" id="UPA00053">
    <property type="reaction ID" value="UER00090"/>
</dbReference>
<dbReference type="InterPro" id="IPR020541">
    <property type="entry name" value="Chorismate_synthase_CS"/>
</dbReference>
<comment type="similarity">
    <text evidence="2 11 12">Belongs to the chorismate synthase family.</text>
</comment>
<keyword evidence="6 11" id="KW-0288">FMN</keyword>
<keyword evidence="5 11" id="KW-0285">Flavoprotein</keyword>
<dbReference type="GeneID" id="66580707"/>
<feature type="binding site" evidence="11">
    <location>
        <position position="330"/>
    </location>
    <ligand>
        <name>FMN</name>
        <dbReference type="ChEBI" id="CHEBI:58210"/>
    </ligand>
</feature>
<evidence type="ECO:0000313" key="13">
    <source>
        <dbReference type="EMBL" id="RGU89040.1"/>
    </source>
</evidence>
<evidence type="ECO:0000256" key="7">
    <source>
        <dbReference type="ARBA" id="ARBA00022827"/>
    </source>
</evidence>
<feature type="binding site" evidence="11">
    <location>
        <position position="288"/>
    </location>
    <ligand>
        <name>FMN</name>
        <dbReference type="ChEBI" id="CHEBI:58210"/>
    </ligand>
</feature>
<feature type="binding site" evidence="11">
    <location>
        <begin position="124"/>
        <end position="126"/>
    </location>
    <ligand>
        <name>FMN</name>
        <dbReference type="ChEBI" id="CHEBI:58210"/>
    </ligand>
</feature>
<dbReference type="PROSITE" id="PS00788">
    <property type="entry name" value="CHORISMATE_SYNTHASE_2"/>
    <property type="match status" value="1"/>
</dbReference>
<feature type="binding site" evidence="11">
    <location>
        <position position="52"/>
    </location>
    <ligand>
        <name>NADP(+)</name>
        <dbReference type="ChEBI" id="CHEBI:58349"/>
    </ligand>
</feature>
<protein>
    <recommendedName>
        <fullName evidence="3 11">Chorismate synthase</fullName>
        <shortName evidence="11">CS</shortName>
        <ecNumber evidence="3 11">4.2.3.5</ecNumber>
    </recommendedName>
    <alternativeName>
        <fullName evidence="11">5-enolpyruvylshikimate-3-phosphate phospholyase</fullName>
    </alternativeName>
</protein>
<evidence type="ECO:0000256" key="11">
    <source>
        <dbReference type="HAMAP-Rule" id="MF_00300"/>
    </source>
</evidence>
<evidence type="ECO:0000256" key="2">
    <source>
        <dbReference type="ARBA" id="ARBA00008014"/>
    </source>
</evidence>
<dbReference type="PANTHER" id="PTHR21085">
    <property type="entry name" value="CHORISMATE SYNTHASE"/>
    <property type="match status" value="1"/>
</dbReference>
<evidence type="ECO:0000256" key="3">
    <source>
        <dbReference type="ARBA" id="ARBA00013036"/>
    </source>
</evidence>
<dbReference type="GO" id="GO:0008652">
    <property type="term" value="P:amino acid biosynthetic process"/>
    <property type="evidence" value="ECO:0007669"/>
    <property type="project" value="UniProtKB-KW"/>
</dbReference>
<evidence type="ECO:0000313" key="14">
    <source>
        <dbReference type="Proteomes" id="UP000265489"/>
    </source>
</evidence>
<comment type="cofactor">
    <cofactor evidence="11 12">
        <name>FMNH2</name>
        <dbReference type="ChEBI" id="CHEBI:57618"/>
    </cofactor>
    <text evidence="11 12">Reduced FMN (FMNH(2)).</text>
</comment>
<comment type="caution">
    <text evidence="11">Lacks conserved residue(s) required for the propagation of feature annotation.</text>
</comment>
<evidence type="ECO:0000256" key="9">
    <source>
        <dbReference type="ARBA" id="ARBA00023141"/>
    </source>
</evidence>
<gene>
    <name evidence="11" type="primary">aroC</name>
    <name evidence="13" type="ORF">DWW32_12250</name>
</gene>
<dbReference type="GO" id="GO:0004107">
    <property type="term" value="F:chorismate synthase activity"/>
    <property type="evidence" value="ECO:0007669"/>
    <property type="project" value="UniProtKB-UniRule"/>
</dbReference>
<evidence type="ECO:0000256" key="8">
    <source>
        <dbReference type="ARBA" id="ARBA00022857"/>
    </source>
</evidence>
<dbReference type="PANTHER" id="PTHR21085:SF0">
    <property type="entry name" value="CHORISMATE SYNTHASE"/>
    <property type="match status" value="1"/>
</dbReference>
<dbReference type="Gene3D" id="3.60.150.10">
    <property type="entry name" value="Chorismate synthase AroC"/>
    <property type="match status" value="1"/>
</dbReference>
<dbReference type="GO" id="GO:0005829">
    <property type="term" value="C:cytosol"/>
    <property type="evidence" value="ECO:0007669"/>
    <property type="project" value="TreeGrafter"/>
</dbReference>
<evidence type="ECO:0000256" key="6">
    <source>
        <dbReference type="ARBA" id="ARBA00022643"/>
    </source>
</evidence>
<dbReference type="InterPro" id="IPR035904">
    <property type="entry name" value="Chorismate_synth_AroC_sf"/>
</dbReference>
<dbReference type="RefSeq" id="WP_118325938.1">
    <property type="nucleotide sequence ID" value="NZ_CATXNH010000003.1"/>
</dbReference>
<evidence type="ECO:0000256" key="12">
    <source>
        <dbReference type="RuleBase" id="RU000605"/>
    </source>
</evidence>
<proteinExistence type="inferred from homology"/>
<keyword evidence="7 11" id="KW-0274">FAD</keyword>
<organism evidence="13 14">
    <name type="scientific">Holdemanella biformis</name>
    <dbReference type="NCBI Taxonomy" id="1735"/>
    <lineage>
        <taxon>Bacteria</taxon>
        <taxon>Bacillati</taxon>
        <taxon>Bacillota</taxon>
        <taxon>Erysipelotrichia</taxon>
        <taxon>Erysipelotrichales</taxon>
        <taxon>Erysipelotrichaceae</taxon>
        <taxon>Holdemanella</taxon>
    </lineage>
</organism>
<feature type="binding site" evidence="11">
    <location>
        <position position="47"/>
    </location>
    <ligand>
        <name>NADP(+)</name>
        <dbReference type="ChEBI" id="CHEBI:58349"/>
    </ligand>
</feature>
<dbReference type="InterPro" id="IPR000453">
    <property type="entry name" value="Chorismate_synth"/>
</dbReference>
<evidence type="ECO:0000256" key="10">
    <source>
        <dbReference type="ARBA" id="ARBA00023239"/>
    </source>
</evidence>
<name>A0A395W5H3_9FIRM</name>
<dbReference type="EMBL" id="QRYQ01000036">
    <property type="protein sequence ID" value="RGU89040.1"/>
    <property type="molecule type" value="Genomic_DNA"/>
</dbReference>
<comment type="function">
    <text evidence="11">Catalyzes the anti-1,4-elimination of the C-3 phosphate and the C-6 proR hydrogen from 5-enolpyruvylshikimate-3-phosphate (EPSP) to yield chorismate, which is the branch point compound that serves as the starting substrate for the three terminal pathways of aromatic amino acid biosynthesis. This reaction introduces a second double bond into the aromatic ring system.</text>
</comment>
<feature type="binding site" evidence="11">
    <location>
        <begin position="303"/>
        <end position="307"/>
    </location>
    <ligand>
        <name>FMN</name>
        <dbReference type="ChEBI" id="CHEBI:58210"/>
    </ligand>
</feature>
<dbReference type="EC" id="4.2.3.5" evidence="3 11"/>
<dbReference type="PROSITE" id="PS00787">
    <property type="entry name" value="CHORISMATE_SYNTHASE_1"/>
    <property type="match status" value="1"/>
</dbReference>
<accession>A0A395W5H3</accession>
<keyword evidence="8 11" id="KW-0521">NADP</keyword>
<evidence type="ECO:0000256" key="4">
    <source>
        <dbReference type="ARBA" id="ARBA00022605"/>
    </source>
</evidence>
<dbReference type="NCBIfam" id="NF003793">
    <property type="entry name" value="PRK05382.1"/>
    <property type="match status" value="1"/>
</dbReference>
<dbReference type="GO" id="GO:0009423">
    <property type="term" value="P:chorismate biosynthetic process"/>
    <property type="evidence" value="ECO:0007669"/>
    <property type="project" value="UniProtKB-UniRule"/>
</dbReference>
<reference evidence="13 14" key="1">
    <citation type="submission" date="2018-08" db="EMBL/GenBank/DDBJ databases">
        <title>A genome reference for cultivated species of the human gut microbiota.</title>
        <authorList>
            <person name="Zou Y."/>
            <person name="Xue W."/>
            <person name="Luo G."/>
        </authorList>
    </citation>
    <scope>NUCLEOTIDE SEQUENCE [LARGE SCALE GENOMIC DNA]</scope>
    <source>
        <strain evidence="13 14">AF15-20</strain>
    </source>
</reference>
<comment type="catalytic activity">
    <reaction evidence="11 12">
        <text>5-O-(1-carboxyvinyl)-3-phosphoshikimate = chorismate + phosphate</text>
        <dbReference type="Rhea" id="RHEA:21020"/>
        <dbReference type="ChEBI" id="CHEBI:29748"/>
        <dbReference type="ChEBI" id="CHEBI:43474"/>
        <dbReference type="ChEBI" id="CHEBI:57701"/>
        <dbReference type="EC" id="4.2.3.5"/>
    </reaction>
</comment>
<dbReference type="GO" id="GO:0010181">
    <property type="term" value="F:FMN binding"/>
    <property type="evidence" value="ECO:0007669"/>
    <property type="project" value="TreeGrafter"/>
</dbReference>
<dbReference type="PIRSF" id="PIRSF001456">
    <property type="entry name" value="Chorismate_synth"/>
    <property type="match status" value="1"/>
</dbReference>
<dbReference type="CDD" id="cd07304">
    <property type="entry name" value="Chorismate_synthase"/>
    <property type="match status" value="1"/>
</dbReference>
<sequence length="369" mass="40271">MKNNFGTNISWTLFGESHGPAIGITLDGLPAGFKVDMEQIKSDMDKRKATGKISTQRHEADEVHILSGMYNGYTTGTALTILIENQNTKSKDYSAFHGRLRPGHADFTAFEKYNGYQDYRGGGHFSGRLTACIVAAGSICRQILKSQGIVIGSHIESLYTLSDIPFSKDYTVLEKQIQEVNDKNFAVLDNQVKNQMIQEIEKAAAEGDSLGGVLETAVIGLPAGLGEPFFDSVESILSHLIFSVPAVKGVSFGEGFGFAKLKGSQANDAFRFTNKIETKTNNNAGINGGITNGMPILIHTCIKPTPSIFKTQESVDYLSKENVDLKIQGRHDPCILHRARIVVDSVVAFGLLDLYMSRLAIKPLQGDFE</sequence>
<dbReference type="NCBIfam" id="TIGR00033">
    <property type="entry name" value="aroC"/>
    <property type="match status" value="1"/>
</dbReference>
<dbReference type="HAMAP" id="MF_00300">
    <property type="entry name" value="Chorismate_synth"/>
    <property type="match status" value="1"/>
</dbReference>
<keyword evidence="4 11" id="KW-0028">Amino-acid biosynthesis</keyword>
<keyword evidence="10 11" id="KW-0456">Lyase</keyword>
<keyword evidence="9 11" id="KW-0057">Aromatic amino acid biosynthesis</keyword>
<dbReference type="GO" id="GO:0009073">
    <property type="term" value="P:aromatic amino acid family biosynthetic process"/>
    <property type="evidence" value="ECO:0007669"/>
    <property type="project" value="UniProtKB-KW"/>
</dbReference>
<dbReference type="Pfam" id="PF01264">
    <property type="entry name" value="Chorismate_synt"/>
    <property type="match status" value="1"/>
</dbReference>
<dbReference type="AlphaFoldDB" id="A0A395W5H3"/>
<comment type="pathway">
    <text evidence="1 11 12">Metabolic intermediate biosynthesis; chorismate biosynthesis; chorismate from D-erythrose 4-phosphate and phosphoenolpyruvate: step 7/7.</text>
</comment>